<comment type="caution">
    <text evidence="1">The sequence shown here is derived from an EMBL/GenBank/DDBJ whole genome shotgun (WGS) entry which is preliminary data.</text>
</comment>
<proteinExistence type="predicted"/>
<gene>
    <name evidence="1" type="ORF">J2S17_001597</name>
</gene>
<organism evidence="1 2">
    <name type="scientific">Cytobacillus purgationiresistens</name>
    <dbReference type="NCBI Taxonomy" id="863449"/>
    <lineage>
        <taxon>Bacteria</taxon>
        <taxon>Bacillati</taxon>
        <taxon>Bacillota</taxon>
        <taxon>Bacilli</taxon>
        <taxon>Bacillales</taxon>
        <taxon>Bacillaceae</taxon>
        <taxon>Cytobacillus</taxon>
    </lineage>
</organism>
<protein>
    <recommendedName>
        <fullName evidence="3">Exosporium leader peptide</fullName>
    </recommendedName>
</protein>
<evidence type="ECO:0008006" key="3">
    <source>
        <dbReference type="Google" id="ProtNLM"/>
    </source>
</evidence>
<keyword evidence="2" id="KW-1185">Reference proteome</keyword>
<dbReference type="Proteomes" id="UP001238088">
    <property type="component" value="Unassembled WGS sequence"/>
</dbReference>
<sequence>MGKFLDAQTSQNASTNGAISIPVTTTPALFGTLGLSTAGAGANIRVGISLSVTFSSLASVLTPIRVDIYRGQGPGRALIYSATDTLPVAGLGLASTTVLSFNAADFNPTSADNFLVYQAFISAPGGILLLPTRTGPETFYAAAYSDNV</sequence>
<name>A0ABU0AEP2_9BACI</name>
<evidence type="ECO:0000313" key="2">
    <source>
        <dbReference type="Proteomes" id="UP001238088"/>
    </source>
</evidence>
<dbReference type="EMBL" id="JAUSUB010000005">
    <property type="protein sequence ID" value="MDQ0269725.1"/>
    <property type="molecule type" value="Genomic_DNA"/>
</dbReference>
<accession>A0ABU0AEP2</accession>
<dbReference type="RefSeq" id="WP_307473527.1">
    <property type="nucleotide sequence ID" value="NZ_JAUSUB010000005.1"/>
</dbReference>
<reference evidence="1 2" key="1">
    <citation type="submission" date="2023-07" db="EMBL/GenBank/DDBJ databases">
        <title>Genomic Encyclopedia of Type Strains, Phase IV (KMG-IV): sequencing the most valuable type-strain genomes for metagenomic binning, comparative biology and taxonomic classification.</title>
        <authorList>
            <person name="Goeker M."/>
        </authorList>
    </citation>
    <scope>NUCLEOTIDE SEQUENCE [LARGE SCALE GENOMIC DNA]</scope>
    <source>
        <strain evidence="1 2">DSM 23494</strain>
    </source>
</reference>
<evidence type="ECO:0000313" key="1">
    <source>
        <dbReference type="EMBL" id="MDQ0269725.1"/>
    </source>
</evidence>